<dbReference type="InterPro" id="IPR036188">
    <property type="entry name" value="FAD/NAD-bd_sf"/>
</dbReference>
<name>A0A4R7TCB4_9ACTN</name>
<accession>A0A4R7TCB4</accession>
<evidence type="ECO:0000313" key="3">
    <source>
        <dbReference type="Proteomes" id="UP000295151"/>
    </source>
</evidence>
<dbReference type="Gene3D" id="3.30.9.10">
    <property type="entry name" value="D-Amino Acid Oxidase, subunit A, domain 2"/>
    <property type="match status" value="1"/>
</dbReference>
<gene>
    <name evidence="2" type="ORF">EV138_3318</name>
</gene>
<dbReference type="EMBL" id="SOCE01000001">
    <property type="protein sequence ID" value="TDU89742.1"/>
    <property type="molecule type" value="Genomic_DNA"/>
</dbReference>
<dbReference type="PANTHER" id="PTHR13847:SF285">
    <property type="entry name" value="FAD DEPENDENT OXIDOREDUCTASE DOMAIN-CONTAINING PROTEIN"/>
    <property type="match status" value="1"/>
</dbReference>
<evidence type="ECO:0000259" key="1">
    <source>
        <dbReference type="Pfam" id="PF01266"/>
    </source>
</evidence>
<dbReference type="AlphaFoldDB" id="A0A4R7TCB4"/>
<proteinExistence type="predicted"/>
<keyword evidence="3" id="KW-1185">Reference proteome</keyword>
<sequence>MGRALSRRGTAAGVPLWAAGDPAVERPILASGAFGHAVPGAGLDRAALPGDRTADIAIVGAGYTGLWTAYYLLKADPKLRIVVLEAETAGFGASGRNGGWCSALFPVSTKRLASLPGSSREAARAMHWAMQATVNEIGLVTAAEHIDCDYHKGGTIVLARTPAQLARARAEVAEAHEWGPGDLRFLEPDEVATQVRAKKVLGATFTPHCAAIHPGRLVRGLAATVERLGGVIHEHTPVTAIEPGRAITQYGVVRAEVVVRATEGFTPLLAGQVRTVAPVYSLMVATEPLSDVVWERIGLAGRPTFSDHRHLIIYGQRTADGRLAFGGRGAPYHFRSRIRPSYDDAPRVFAGLRATLRDMFDGLDGVEFTHAWGGPLGVPRDWCASVGLDRGNGLAWAGGYVGDGVATTNLAGRTLTDLILRRDTDLTRLPWVGHRSRPWEPEPLRWLGINAGLRAMTLADTEERLTGRESRIARWMRPLLGG</sequence>
<evidence type="ECO:0000313" key="2">
    <source>
        <dbReference type="EMBL" id="TDU89742.1"/>
    </source>
</evidence>
<dbReference type="Pfam" id="PF01266">
    <property type="entry name" value="DAO"/>
    <property type="match status" value="1"/>
</dbReference>
<comment type="caution">
    <text evidence="2">The sequence shown here is derived from an EMBL/GenBank/DDBJ whole genome shotgun (WGS) entry which is preliminary data.</text>
</comment>
<dbReference type="Gene3D" id="3.50.50.60">
    <property type="entry name" value="FAD/NAD(P)-binding domain"/>
    <property type="match status" value="1"/>
</dbReference>
<dbReference type="RefSeq" id="WP_238158169.1">
    <property type="nucleotide sequence ID" value="NZ_SOCE01000001.1"/>
</dbReference>
<dbReference type="PANTHER" id="PTHR13847">
    <property type="entry name" value="SARCOSINE DEHYDROGENASE-RELATED"/>
    <property type="match status" value="1"/>
</dbReference>
<organism evidence="2 3">
    <name type="scientific">Kribbella voronezhensis</name>
    <dbReference type="NCBI Taxonomy" id="2512212"/>
    <lineage>
        <taxon>Bacteria</taxon>
        <taxon>Bacillati</taxon>
        <taxon>Actinomycetota</taxon>
        <taxon>Actinomycetes</taxon>
        <taxon>Propionibacteriales</taxon>
        <taxon>Kribbellaceae</taxon>
        <taxon>Kribbella</taxon>
    </lineage>
</organism>
<dbReference type="GO" id="GO:0005737">
    <property type="term" value="C:cytoplasm"/>
    <property type="evidence" value="ECO:0007669"/>
    <property type="project" value="TreeGrafter"/>
</dbReference>
<dbReference type="Proteomes" id="UP000295151">
    <property type="component" value="Unassembled WGS sequence"/>
</dbReference>
<dbReference type="InterPro" id="IPR006076">
    <property type="entry name" value="FAD-dep_OxRdtase"/>
</dbReference>
<reference evidence="2 3" key="1">
    <citation type="submission" date="2019-03" db="EMBL/GenBank/DDBJ databases">
        <title>Genomic Encyclopedia of Type Strains, Phase III (KMG-III): the genomes of soil and plant-associated and newly described type strains.</title>
        <authorList>
            <person name="Whitman W."/>
        </authorList>
    </citation>
    <scope>NUCLEOTIDE SEQUENCE [LARGE SCALE GENOMIC DNA]</scope>
    <source>
        <strain evidence="2 3">VKM Ac-2575</strain>
    </source>
</reference>
<feature type="domain" description="FAD dependent oxidoreductase" evidence="1">
    <location>
        <begin position="55"/>
        <end position="418"/>
    </location>
</feature>
<protein>
    <submittedName>
        <fullName evidence="2">Glycine/D-amino acid oxidase-like deaminating enzyme</fullName>
    </submittedName>
</protein>
<dbReference type="SUPFAM" id="SSF51905">
    <property type="entry name" value="FAD/NAD(P)-binding domain"/>
    <property type="match status" value="1"/>
</dbReference>